<dbReference type="PATRIC" id="fig|1293439.3.peg.1206"/>
<dbReference type="GO" id="GO:0005886">
    <property type="term" value="C:plasma membrane"/>
    <property type="evidence" value="ECO:0007669"/>
    <property type="project" value="UniProtKB-SubCell"/>
</dbReference>
<dbReference type="PANTHER" id="PTHR24221:SF248">
    <property type="entry name" value="ABC TRANSPORTER TRANSMEMBRANE REGION"/>
    <property type="match status" value="1"/>
</dbReference>
<dbReference type="InterPro" id="IPR003593">
    <property type="entry name" value="AAA+_ATPase"/>
</dbReference>
<comment type="subcellular location">
    <subcellularLocation>
        <location evidence="1">Cell membrane</location>
        <topology evidence="1">Multi-pass membrane protein</topology>
    </subcellularLocation>
</comment>
<dbReference type="STRING" id="1293439.WH87_08180"/>
<keyword evidence="7 8" id="KW-0472">Membrane</keyword>
<dbReference type="Gene3D" id="3.40.50.300">
    <property type="entry name" value="P-loop containing nucleotide triphosphate hydrolases"/>
    <property type="match status" value="1"/>
</dbReference>
<sequence>MGHRPVGDLIGLARGQIVVLFALSVTSNLLMLTGSVYMLQVYDRVLPSRSIDTLLALTALVVVLYGFYALIEWVRARMAIRLGGMIHDRFAAQLFPLTVRLKLSGGDNGRPNPMHDLDIVRLFVSGPGAISLLDIPWVPIYVALAFFLHPLLGAFTLAGGVVIAGLLVINELHSRRPGLETTAATGERAALAHDAESNAESIVAMGMLQAVTQRWGHAADRLAHAQQRSSDRTAFYSSLTKGVRYLLQSAVLAVGAYLVIQGQATGGLMIAASILTSRALAPIEQVVAHWRGFVSARQASSRLARMLALSVPTERATQLPVPNQVLAVEGMSTGADLQRPPAVAEVNFNLAAGDGLGIIGLSGSGKSSIARALVGVWPVLRGAVRLDGSELAHFGSSVLGGAVGYLPQTVELLDGTIAENIGRFDPSHNTEAIIAAARAARVHDFIVTLDNGYETRIGAHGSALSAGQRQRIGLARALYGNPFLIVLDEPNSNLDMEGDQALTEAIADARQRGSIVVVVAHRPSAIAAINKLLFMRDGRQVAFGNKDAVLHQISQPQAIVRKQSA</sequence>
<dbReference type="GO" id="GO:0016887">
    <property type="term" value="F:ATP hydrolysis activity"/>
    <property type="evidence" value="ECO:0007669"/>
    <property type="project" value="InterPro"/>
</dbReference>
<dbReference type="GO" id="GO:0140359">
    <property type="term" value="F:ABC-type transporter activity"/>
    <property type="evidence" value="ECO:0007669"/>
    <property type="project" value="InterPro"/>
</dbReference>
<evidence type="ECO:0000313" key="11">
    <source>
        <dbReference type="EMBL" id="KKC38907.1"/>
    </source>
</evidence>
<evidence type="ECO:0000256" key="4">
    <source>
        <dbReference type="ARBA" id="ARBA00022741"/>
    </source>
</evidence>
<dbReference type="Pfam" id="PF00664">
    <property type="entry name" value="ABC_membrane"/>
    <property type="match status" value="1"/>
</dbReference>
<evidence type="ECO:0008006" key="13">
    <source>
        <dbReference type="Google" id="ProtNLM"/>
    </source>
</evidence>
<accession>A0A0F5QD21</accession>
<dbReference type="Proteomes" id="UP000033411">
    <property type="component" value="Unassembled WGS sequence"/>
</dbReference>
<evidence type="ECO:0000256" key="1">
    <source>
        <dbReference type="ARBA" id="ARBA00004651"/>
    </source>
</evidence>
<dbReference type="GO" id="GO:0034040">
    <property type="term" value="F:ATPase-coupled lipid transmembrane transporter activity"/>
    <property type="evidence" value="ECO:0007669"/>
    <property type="project" value="TreeGrafter"/>
</dbReference>
<dbReference type="InterPro" id="IPR010128">
    <property type="entry name" value="ATPase_T1SS_PrtD-like"/>
</dbReference>
<name>A0A0F5QD21_9HYPH</name>
<comment type="similarity">
    <text evidence="2">Belongs to the ABC transporter superfamily.</text>
</comment>
<evidence type="ECO:0000256" key="7">
    <source>
        <dbReference type="ARBA" id="ARBA00023136"/>
    </source>
</evidence>
<dbReference type="Gene3D" id="1.20.1560.10">
    <property type="entry name" value="ABC transporter type 1, transmembrane domain"/>
    <property type="match status" value="1"/>
</dbReference>
<evidence type="ECO:0000256" key="3">
    <source>
        <dbReference type="ARBA" id="ARBA00022692"/>
    </source>
</evidence>
<reference evidence="11 12" key="1">
    <citation type="submission" date="2015-03" db="EMBL/GenBank/DDBJ databases">
        <authorList>
            <person name="Lepp D."/>
            <person name="Hassan Y.I."/>
            <person name="Li X.-Z."/>
            <person name="Zhou T."/>
        </authorList>
    </citation>
    <scope>NUCLEOTIDE SEQUENCE [LARGE SCALE GENOMIC DNA]</scope>
    <source>
        <strain evidence="11 12">E84</strain>
    </source>
</reference>
<dbReference type="PROSITE" id="PS00211">
    <property type="entry name" value="ABC_TRANSPORTER_1"/>
    <property type="match status" value="1"/>
</dbReference>
<feature type="transmembrane region" description="Helical" evidence="8">
    <location>
        <begin position="53"/>
        <end position="71"/>
    </location>
</feature>
<feature type="transmembrane region" description="Helical" evidence="8">
    <location>
        <begin position="146"/>
        <end position="169"/>
    </location>
</feature>
<keyword evidence="4" id="KW-0547">Nucleotide-binding</keyword>
<dbReference type="EMBL" id="LANJ01000012">
    <property type="protein sequence ID" value="KKC38907.1"/>
    <property type="molecule type" value="Genomic_DNA"/>
</dbReference>
<evidence type="ECO:0000256" key="6">
    <source>
        <dbReference type="ARBA" id="ARBA00022989"/>
    </source>
</evidence>
<protein>
    <recommendedName>
        <fullName evidence="13">Type I secretion protein</fullName>
    </recommendedName>
</protein>
<dbReference type="GO" id="GO:0005524">
    <property type="term" value="F:ATP binding"/>
    <property type="evidence" value="ECO:0007669"/>
    <property type="project" value="UniProtKB-KW"/>
</dbReference>
<dbReference type="InterPro" id="IPR039421">
    <property type="entry name" value="Type_1_exporter"/>
</dbReference>
<feature type="transmembrane region" description="Helical" evidence="8">
    <location>
        <begin position="12"/>
        <end position="33"/>
    </location>
</feature>
<dbReference type="SUPFAM" id="SSF52540">
    <property type="entry name" value="P-loop containing nucleoside triphosphate hydrolases"/>
    <property type="match status" value="1"/>
</dbReference>
<dbReference type="NCBIfam" id="TIGR01842">
    <property type="entry name" value="type_I_sec_PrtD"/>
    <property type="match status" value="1"/>
</dbReference>
<dbReference type="InterPro" id="IPR036640">
    <property type="entry name" value="ABC1_TM_sf"/>
</dbReference>
<gene>
    <name evidence="11" type="ORF">WH87_08180</name>
</gene>
<keyword evidence="5" id="KW-0067">ATP-binding</keyword>
<keyword evidence="12" id="KW-1185">Reference proteome</keyword>
<evidence type="ECO:0000259" key="9">
    <source>
        <dbReference type="PROSITE" id="PS50893"/>
    </source>
</evidence>
<evidence type="ECO:0000313" key="12">
    <source>
        <dbReference type="Proteomes" id="UP000033411"/>
    </source>
</evidence>
<dbReference type="PANTHER" id="PTHR24221">
    <property type="entry name" value="ATP-BINDING CASSETTE SUB-FAMILY B"/>
    <property type="match status" value="1"/>
</dbReference>
<feature type="transmembrane region" description="Helical" evidence="8">
    <location>
        <begin position="119"/>
        <end position="140"/>
    </location>
</feature>
<dbReference type="InterPro" id="IPR003439">
    <property type="entry name" value="ABC_transporter-like_ATP-bd"/>
</dbReference>
<evidence type="ECO:0000256" key="5">
    <source>
        <dbReference type="ARBA" id="ARBA00022840"/>
    </source>
</evidence>
<evidence type="ECO:0000256" key="2">
    <source>
        <dbReference type="ARBA" id="ARBA00005417"/>
    </source>
</evidence>
<dbReference type="SMART" id="SM00382">
    <property type="entry name" value="AAA"/>
    <property type="match status" value="1"/>
</dbReference>
<comment type="caution">
    <text evidence="11">The sequence shown here is derived from an EMBL/GenBank/DDBJ whole genome shotgun (WGS) entry which is preliminary data.</text>
</comment>
<dbReference type="InterPro" id="IPR017871">
    <property type="entry name" value="ABC_transporter-like_CS"/>
</dbReference>
<dbReference type="AlphaFoldDB" id="A0A0F5QD21"/>
<keyword evidence="6 8" id="KW-1133">Transmembrane helix</keyword>
<dbReference type="InterPro" id="IPR011527">
    <property type="entry name" value="ABC1_TM_dom"/>
</dbReference>
<dbReference type="InterPro" id="IPR027417">
    <property type="entry name" value="P-loop_NTPase"/>
</dbReference>
<evidence type="ECO:0000256" key="8">
    <source>
        <dbReference type="SAM" id="Phobius"/>
    </source>
</evidence>
<feature type="domain" description="ABC transmembrane type-1" evidence="10">
    <location>
        <begin position="18"/>
        <end position="295"/>
    </location>
</feature>
<dbReference type="GO" id="GO:0030256">
    <property type="term" value="C:type I protein secretion system complex"/>
    <property type="evidence" value="ECO:0007669"/>
    <property type="project" value="InterPro"/>
</dbReference>
<evidence type="ECO:0000259" key="10">
    <source>
        <dbReference type="PROSITE" id="PS50929"/>
    </source>
</evidence>
<feature type="domain" description="ABC transporter" evidence="9">
    <location>
        <begin position="326"/>
        <end position="562"/>
    </location>
</feature>
<keyword evidence="3 8" id="KW-0812">Transmembrane</keyword>
<organism evidence="11 12">
    <name type="scientific">Devosia epidermidihirudinis</name>
    <dbReference type="NCBI Taxonomy" id="1293439"/>
    <lineage>
        <taxon>Bacteria</taxon>
        <taxon>Pseudomonadati</taxon>
        <taxon>Pseudomonadota</taxon>
        <taxon>Alphaproteobacteria</taxon>
        <taxon>Hyphomicrobiales</taxon>
        <taxon>Devosiaceae</taxon>
        <taxon>Devosia</taxon>
    </lineage>
</organism>
<dbReference type="PROSITE" id="PS50893">
    <property type="entry name" value="ABC_TRANSPORTER_2"/>
    <property type="match status" value="1"/>
</dbReference>
<dbReference type="SUPFAM" id="SSF90123">
    <property type="entry name" value="ABC transporter transmembrane region"/>
    <property type="match status" value="1"/>
</dbReference>
<dbReference type="PROSITE" id="PS50929">
    <property type="entry name" value="ABC_TM1F"/>
    <property type="match status" value="1"/>
</dbReference>
<dbReference type="GO" id="GO:0030253">
    <property type="term" value="P:protein secretion by the type I secretion system"/>
    <property type="evidence" value="ECO:0007669"/>
    <property type="project" value="InterPro"/>
</dbReference>
<dbReference type="Pfam" id="PF00005">
    <property type="entry name" value="ABC_tran"/>
    <property type="match status" value="1"/>
</dbReference>
<proteinExistence type="inferred from homology"/>